<evidence type="ECO:0000256" key="1">
    <source>
        <dbReference type="ARBA" id="ARBA00022676"/>
    </source>
</evidence>
<dbReference type="InterPro" id="IPR001296">
    <property type="entry name" value="Glyco_trans_1"/>
</dbReference>
<dbReference type="PANTHER" id="PTHR46401:SF2">
    <property type="entry name" value="GLYCOSYLTRANSFERASE WBBK-RELATED"/>
    <property type="match status" value="1"/>
</dbReference>
<evidence type="ECO:0000313" key="6">
    <source>
        <dbReference type="Proteomes" id="UP000239352"/>
    </source>
</evidence>
<dbReference type="STRING" id="1050202.GCA_000384035_01953"/>
<dbReference type="Proteomes" id="UP000239352">
    <property type="component" value="Unassembled WGS sequence"/>
</dbReference>
<dbReference type="RefSeq" id="WP_106114754.1">
    <property type="nucleotide sequence ID" value="NZ_PVSR01000035.1"/>
</dbReference>
<dbReference type="InterPro" id="IPR028098">
    <property type="entry name" value="Glyco_trans_4-like_N"/>
</dbReference>
<name>A0A2T0GT70_ACTMO</name>
<dbReference type="Pfam" id="PF00534">
    <property type="entry name" value="Glycos_transf_1"/>
    <property type="match status" value="1"/>
</dbReference>
<dbReference type="SUPFAM" id="SSF53756">
    <property type="entry name" value="UDP-Glycosyltransferase/glycogen phosphorylase"/>
    <property type="match status" value="1"/>
</dbReference>
<gene>
    <name evidence="5" type="ORF">CEP50_16015</name>
</gene>
<protein>
    <submittedName>
        <fullName evidence="5">Glycosyl transferase family 1</fullName>
    </submittedName>
</protein>
<dbReference type="Gene3D" id="3.40.50.2000">
    <property type="entry name" value="Glycogen Phosphorylase B"/>
    <property type="match status" value="2"/>
</dbReference>
<feature type="domain" description="Glycosyltransferase subfamily 4-like N-terminal" evidence="4">
    <location>
        <begin position="15"/>
        <end position="215"/>
    </location>
</feature>
<organism evidence="5 6">
    <name type="scientific">Actinopolyspora mortivallis</name>
    <dbReference type="NCBI Taxonomy" id="33906"/>
    <lineage>
        <taxon>Bacteria</taxon>
        <taxon>Bacillati</taxon>
        <taxon>Actinomycetota</taxon>
        <taxon>Actinomycetes</taxon>
        <taxon>Actinopolysporales</taxon>
        <taxon>Actinopolysporaceae</taxon>
        <taxon>Actinopolyspora</taxon>
    </lineage>
</organism>
<sequence>MRIALLSYRSKPHSGGQGIYVRHLSRGLAELGHRVEVFSGQPYPELDDGVGLTRVPSLDLYRESDPFRTPSPREIRGPLDLAELGIMWTAGFPEPLTFSLRAARILRARAHEFDVVHDNQSLGYGLLMLRRAGIPLVATVHHPITHDRRVELDAATGWRRLGVRRWYGFLRMQRRVAPRVPRVLTVSRSSAEDIVSEFGVPRGNLRVVPLGVDPEVFRPPERPRTPGRIVAMASADTPMKGIDTLLEAVAKLRTERSVELVLVAKPVKGGATERLIDELGIGDIVHTVHGLSDEGLAELFGSAEIACVPSLYEGFSLPTVEAMACGTPLVASRAGAIPEVVGTDGTTAELVPPADAQALAGRLGALFDDPARRGALGAAGRERVLERYSWASVAAATAECYAEAIESSRKGQ</sequence>
<reference evidence="5 6" key="1">
    <citation type="submission" date="2018-03" db="EMBL/GenBank/DDBJ databases">
        <title>Actinopolyspora mortivallis from Sahara, screening for active biomolecules.</title>
        <authorList>
            <person name="Selama O."/>
            <person name="Wellington E.M.H."/>
            <person name="Hacene H."/>
        </authorList>
    </citation>
    <scope>NUCLEOTIDE SEQUENCE [LARGE SCALE GENOMIC DNA]</scope>
    <source>
        <strain evidence="5 6">M5A</strain>
    </source>
</reference>
<evidence type="ECO:0000256" key="2">
    <source>
        <dbReference type="ARBA" id="ARBA00022679"/>
    </source>
</evidence>
<proteinExistence type="predicted"/>
<comment type="caution">
    <text evidence="5">The sequence shown here is derived from an EMBL/GenBank/DDBJ whole genome shotgun (WGS) entry which is preliminary data.</text>
</comment>
<dbReference type="GO" id="GO:0016757">
    <property type="term" value="F:glycosyltransferase activity"/>
    <property type="evidence" value="ECO:0007669"/>
    <property type="project" value="UniProtKB-KW"/>
</dbReference>
<keyword evidence="1" id="KW-0328">Glycosyltransferase</keyword>
<evidence type="ECO:0000313" key="5">
    <source>
        <dbReference type="EMBL" id="PRW62312.1"/>
    </source>
</evidence>
<keyword evidence="2 5" id="KW-0808">Transferase</keyword>
<dbReference type="InParanoid" id="A0A2T0GT70"/>
<dbReference type="EMBL" id="PVSR01000035">
    <property type="protein sequence ID" value="PRW62312.1"/>
    <property type="molecule type" value="Genomic_DNA"/>
</dbReference>
<dbReference type="CDD" id="cd03801">
    <property type="entry name" value="GT4_PimA-like"/>
    <property type="match status" value="1"/>
</dbReference>
<dbReference type="PANTHER" id="PTHR46401">
    <property type="entry name" value="GLYCOSYLTRANSFERASE WBBK-RELATED"/>
    <property type="match status" value="1"/>
</dbReference>
<accession>A0A2T0GT70</accession>
<feature type="domain" description="Glycosyl transferase family 1" evidence="3">
    <location>
        <begin position="218"/>
        <end position="383"/>
    </location>
</feature>
<dbReference type="Pfam" id="PF13439">
    <property type="entry name" value="Glyco_transf_4"/>
    <property type="match status" value="1"/>
</dbReference>
<keyword evidence="6" id="KW-1185">Reference proteome</keyword>
<evidence type="ECO:0000259" key="4">
    <source>
        <dbReference type="Pfam" id="PF13439"/>
    </source>
</evidence>
<dbReference type="AlphaFoldDB" id="A0A2T0GT70"/>
<dbReference type="GO" id="GO:0009103">
    <property type="term" value="P:lipopolysaccharide biosynthetic process"/>
    <property type="evidence" value="ECO:0007669"/>
    <property type="project" value="TreeGrafter"/>
</dbReference>
<evidence type="ECO:0000259" key="3">
    <source>
        <dbReference type="Pfam" id="PF00534"/>
    </source>
</evidence>